<evidence type="ECO:0000259" key="1">
    <source>
        <dbReference type="Pfam" id="PF04266"/>
    </source>
</evidence>
<proteinExistence type="predicted"/>
<gene>
    <name evidence="2" type="ORF">V6N12_061030</name>
</gene>
<accession>A0ABR2DW11</accession>
<name>A0ABR2DW11_9ROSI</name>
<sequence>MKRLGECIEELTKFTLQSHINKSLNFELQLSHDFCSNLLVDTDATDPNPDILKGVPSYPLYKPLGLALNQSMVSGFVCSRQGNSALMRDEISAKQMEEWNKLVSAEGHKLINIMNNIDFELNVQEPFFSMFRDGLKTIEGRCAVGKHDNIEPGSMILMNKCLVLEVQDVRRYATFSKMLEAEGISQVLPGVKSTEEGVQIYRKFYTEEKERSNGALAICVSNLVAQPSILLAGILSKLSYEGVQRLLGLAHTTGTIADALPPPKSTLLSSFMLPYNPDVKGSTLTHGARALAKHVDRSSNSNKNDLAMGVILNLITNSCWLNVYTVQPHGDVFEIRVAEGYGARWSKDGTKNCLHWLPRFTSKDTSWIRLVELSLFRIRLVEFSHRYVI</sequence>
<dbReference type="Pfam" id="PF04266">
    <property type="entry name" value="ASCH"/>
    <property type="match status" value="1"/>
</dbReference>
<dbReference type="PANTHER" id="PTHR34204:SF2">
    <property type="entry name" value="RNA-BINDING ASCH DOMAIN PROTEIN"/>
    <property type="match status" value="1"/>
</dbReference>
<dbReference type="Gene3D" id="2.30.130.30">
    <property type="entry name" value="Hypothetical protein"/>
    <property type="match status" value="1"/>
</dbReference>
<reference evidence="2 3" key="1">
    <citation type="journal article" date="2024" name="G3 (Bethesda)">
        <title>Genome assembly of Hibiscus sabdariffa L. provides insights into metabolisms of medicinal natural products.</title>
        <authorList>
            <person name="Kim T."/>
        </authorList>
    </citation>
    <scope>NUCLEOTIDE SEQUENCE [LARGE SCALE GENOMIC DNA]</scope>
    <source>
        <strain evidence="2">TK-2024</strain>
        <tissue evidence="2">Old leaves</tissue>
    </source>
</reference>
<dbReference type="PANTHER" id="PTHR34204">
    <property type="entry name" value="RNA-BINDING ASCH DOMAIN PROTEIN"/>
    <property type="match status" value="1"/>
</dbReference>
<keyword evidence="3" id="KW-1185">Reference proteome</keyword>
<organism evidence="2 3">
    <name type="scientific">Hibiscus sabdariffa</name>
    <name type="common">roselle</name>
    <dbReference type="NCBI Taxonomy" id="183260"/>
    <lineage>
        <taxon>Eukaryota</taxon>
        <taxon>Viridiplantae</taxon>
        <taxon>Streptophyta</taxon>
        <taxon>Embryophyta</taxon>
        <taxon>Tracheophyta</taxon>
        <taxon>Spermatophyta</taxon>
        <taxon>Magnoliopsida</taxon>
        <taxon>eudicotyledons</taxon>
        <taxon>Gunneridae</taxon>
        <taxon>Pentapetalae</taxon>
        <taxon>rosids</taxon>
        <taxon>malvids</taxon>
        <taxon>Malvales</taxon>
        <taxon>Malvaceae</taxon>
        <taxon>Malvoideae</taxon>
        <taxon>Hibiscus</taxon>
    </lineage>
</organism>
<dbReference type="InterPro" id="IPR015947">
    <property type="entry name" value="PUA-like_sf"/>
</dbReference>
<dbReference type="CDD" id="cd06555">
    <property type="entry name" value="ASCH_PF0470_like"/>
    <property type="match status" value="1"/>
</dbReference>
<protein>
    <recommendedName>
        <fullName evidence="1">ASCH domain-containing protein</fullName>
    </recommendedName>
</protein>
<dbReference type="Proteomes" id="UP001472677">
    <property type="component" value="Unassembled WGS sequence"/>
</dbReference>
<comment type="caution">
    <text evidence="2">The sequence shown here is derived from an EMBL/GenBank/DDBJ whole genome shotgun (WGS) entry which is preliminary data.</text>
</comment>
<evidence type="ECO:0000313" key="2">
    <source>
        <dbReference type="EMBL" id="KAK8548110.1"/>
    </source>
</evidence>
<feature type="domain" description="ASCH" evidence="1">
    <location>
        <begin position="121"/>
        <end position="218"/>
    </location>
</feature>
<dbReference type="EMBL" id="JBBPBM010000021">
    <property type="protein sequence ID" value="KAK8548110.1"/>
    <property type="molecule type" value="Genomic_DNA"/>
</dbReference>
<evidence type="ECO:0000313" key="3">
    <source>
        <dbReference type="Proteomes" id="UP001472677"/>
    </source>
</evidence>
<dbReference type="InterPro" id="IPR007374">
    <property type="entry name" value="ASCH_domain"/>
</dbReference>
<dbReference type="SUPFAM" id="SSF88697">
    <property type="entry name" value="PUA domain-like"/>
    <property type="match status" value="1"/>
</dbReference>